<dbReference type="RefSeq" id="WP_270452944.1">
    <property type="nucleotide sequence ID" value="NZ_JADPIE010000002.1"/>
</dbReference>
<dbReference type="InterPro" id="IPR002491">
    <property type="entry name" value="ABC_transptr_periplasmic_BD"/>
</dbReference>
<dbReference type="PROSITE" id="PS50983">
    <property type="entry name" value="FE_B12_PBP"/>
    <property type="match status" value="1"/>
</dbReference>
<evidence type="ECO:0000256" key="1">
    <source>
        <dbReference type="ARBA" id="ARBA00008814"/>
    </source>
</evidence>
<dbReference type="Gene3D" id="3.40.50.1980">
    <property type="entry name" value="Nitrogenase molybdenum iron protein domain"/>
    <property type="match status" value="2"/>
</dbReference>
<sequence>MKLFNRVILLSCILLFVSILFAPGLEAFPVEVTDDLGNEIEITEEPETIISLSPSTTEMLFAIDLEDRLVGVTTYCDYPEEVSKIDTVGSISEPNIEVIIDKDPDLIVTAGITSVDIINRLQDLGLTVVGFEANDIQEVFSNFENLGLVTGKTDQADQVVNDMETRMDKILELVESQEERPEVFYEIWNEPITTAGGDTFIDNMIELAGGINLGAEIDAGWPQIGMETLIDLDPEVYISTPHSAEHQVTEEKILGRDNFEVLTAVENERVHVIDQDIISRPSPRLIDGLRGLAISIHPELEEELEDI</sequence>
<dbReference type="NCBIfam" id="NF038402">
    <property type="entry name" value="TroA_like"/>
    <property type="match status" value="1"/>
</dbReference>
<accession>A0A931AQW4</accession>
<name>A0A931AQW4_9FIRM</name>
<comment type="caution">
    <text evidence="4">The sequence shown here is derived from an EMBL/GenBank/DDBJ whole genome shotgun (WGS) entry which is preliminary data.</text>
</comment>
<reference evidence="4" key="1">
    <citation type="submission" date="2020-11" db="EMBL/GenBank/DDBJ databases">
        <title>Halonatronomonas betainensis gen. nov., sp. nov. a novel haloalkaliphilic representative of the family Halanaerobiacae capable of betaine degradation.</title>
        <authorList>
            <person name="Boltyanskaya Y."/>
            <person name="Kevbrin V."/>
            <person name="Detkova E."/>
            <person name="Grouzdev D.S."/>
            <person name="Koziaeva V."/>
            <person name="Zhilina T."/>
        </authorList>
    </citation>
    <scope>NUCLEOTIDE SEQUENCE</scope>
    <source>
        <strain evidence="4">Z-7014</strain>
    </source>
</reference>
<dbReference type="EMBL" id="JADPIE010000002">
    <property type="protein sequence ID" value="MBF8436161.1"/>
    <property type="molecule type" value="Genomic_DNA"/>
</dbReference>
<comment type="similarity">
    <text evidence="1">Belongs to the bacterial solute-binding protein 8 family.</text>
</comment>
<dbReference type="PANTHER" id="PTHR30535">
    <property type="entry name" value="VITAMIN B12-BINDING PROTEIN"/>
    <property type="match status" value="1"/>
</dbReference>
<dbReference type="Proteomes" id="UP000621436">
    <property type="component" value="Unassembled WGS sequence"/>
</dbReference>
<dbReference type="InterPro" id="IPR054828">
    <property type="entry name" value="Vit_B12_bind_prot"/>
</dbReference>
<dbReference type="SUPFAM" id="SSF53807">
    <property type="entry name" value="Helical backbone' metal receptor"/>
    <property type="match status" value="1"/>
</dbReference>
<evidence type="ECO:0000259" key="3">
    <source>
        <dbReference type="PROSITE" id="PS50983"/>
    </source>
</evidence>
<gene>
    <name evidence="4" type="ORF">I0Q91_03640</name>
</gene>
<dbReference type="InterPro" id="IPR050902">
    <property type="entry name" value="ABC_Transporter_SBP"/>
</dbReference>
<keyword evidence="5" id="KW-1185">Reference proteome</keyword>
<feature type="domain" description="Fe/B12 periplasmic-binding" evidence="3">
    <location>
        <begin position="48"/>
        <end position="300"/>
    </location>
</feature>
<dbReference type="CDD" id="cd01144">
    <property type="entry name" value="BtuF"/>
    <property type="match status" value="1"/>
</dbReference>
<organism evidence="4 5">
    <name type="scientific">Halonatronomonas betaini</name>
    <dbReference type="NCBI Taxonomy" id="2778430"/>
    <lineage>
        <taxon>Bacteria</taxon>
        <taxon>Bacillati</taxon>
        <taxon>Bacillota</taxon>
        <taxon>Clostridia</taxon>
        <taxon>Halanaerobiales</taxon>
        <taxon>Halarsenatibacteraceae</taxon>
        <taxon>Halonatronomonas</taxon>
    </lineage>
</organism>
<protein>
    <submittedName>
        <fullName evidence="4">Cobalamin-binding protein</fullName>
    </submittedName>
</protein>
<keyword evidence="2" id="KW-0732">Signal</keyword>
<proteinExistence type="inferred from homology"/>
<evidence type="ECO:0000313" key="5">
    <source>
        <dbReference type="Proteomes" id="UP000621436"/>
    </source>
</evidence>
<dbReference type="GO" id="GO:0071281">
    <property type="term" value="P:cellular response to iron ion"/>
    <property type="evidence" value="ECO:0007669"/>
    <property type="project" value="TreeGrafter"/>
</dbReference>
<evidence type="ECO:0000313" key="4">
    <source>
        <dbReference type="EMBL" id="MBF8436161.1"/>
    </source>
</evidence>
<evidence type="ECO:0000256" key="2">
    <source>
        <dbReference type="ARBA" id="ARBA00022729"/>
    </source>
</evidence>
<dbReference type="Pfam" id="PF01497">
    <property type="entry name" value="Peripla_BP_2"/>
    <property type="match status" value="1"/>
</dbReference>
<dbReference type="PANTHER" id="PTHR30535:SF34">
    <property type="entry name" value="MOLYBDATE-BINDING PROTEIN MOLA"/>
    <property type="match status" value="1"/>
</dbReference>
<dbReference type="AlphaFoldDB" id="A0A931AQW4"/>